<reference evidence="2 3" key="1">
    <citation type="journal article" date="2015" name="Nature">
        <title>rRNA introns, odd ribosomes, and small enigmatic genomes across a large radiation of phyla.</title>
        <authorList>
            <person name="Brown C.T."/>
            <person name="Hug L.A."/>
            <person name="Thomas B.C."/>
            <person name="Sharon I."/>
            <person name="Castelle C.J."/>
            <person name="Singh A."/>
            <person name="Wilkins M.J."/>
            <person name="Williams K.H."/>
            <person name="Banfield J.F."/>
        </authorList>
    </citation>
    <scope>NUCLEOTIDE SEQUENCE [LARGE SCALE GENOMIC DNA]</scope>
</reference>
<organism evidence="2 3">
    <name type="scientific">Candidatus Gottesmanbacteria bacterium GW2011_GWA2_42_18</name>
    <dbReference type="NCBI Taxonomy" id="1618442"/>
    <lineage>
        <taxon>Bacteria</taxon>
        <taxon>Candidatus Gottesmaniibacteriota</taxon>
    </lineage>
</organism>
<dbReference type="EMBL" id="LCDD01000003">
    <property type="protein sequence ID" value="KKS47688.1"/>
    <property type="molecule type" value="Genomic_DNA"/>
</dbReference>
<dbReference type="Proteomes" id="UP000034320">
    <property type="component" value="Unassembled WGS sequence"/>
</dbReference>
<accession>A0A0G1CDH9</accession>
<dbReference type="GO" id="GO:0003677">
    <property type="term" value="F:DNA binding"/>
    <property type="evidence" value="ECO:0007669"/>
    <property type="project" value="UniProtKB-KW"/>
</dbReference>
<name>A0A0G1CDH9_9BACT</name>
<dbReference type="NCBIfam" id="TIGR01764">
    <property type="entry name" value="excise"/>
    <property type="match status" value="1"/>
</dbReference>
<sequence>MLHPRTYTPEQVAEILQLSKNTIYELIGRGEIIAKKIGKVYRIPASSISFVFTGMDEDILKAQKTDEAGLEKVNETIRNVRQKLWQKSGSF</sequence>
<proteinExistence type="predicted"/>
<evidence type="ECO:0000313" key="3">
    <source>
        <dbReference type="Proteomes" id="UP000034320"/>
    </source>
</evidence>
<comment type="caution">
    <text evidence="2">The sequence shown here is derived from an EMBL/GenBank/DDBJ whole genome shotgun (WGS) entry which is preliminary data.</text>
</comment>
<dbReference type="InterPro" id="IPR041657">
    <property type="entry name" value="HTH_17"/>
</dbReference>
<evidence type="ECO:0000259" key="1">
    <source>
        <dbReference type="Pfam" id="PF12728"/>
    </source>
</evidence>
<feature type="domain" description="Helix-turn-helix" evidence="1">
    <location>
        <begin position="7"/>
        <end position="48"/>
    </location>
</feature>
<dbReference type="Pfam" id="PF12728">
    <property type="entry name" value="HTH_17"/>
    <property type="match status" value="1"/>
</dbReference>
<dbReference type="AlphaFoldDB" id="A0A0G1CDH9"/>
<dbReference type="InterPro" id="IPR010093">
    <property type="entry name" value="SinI_DNA-bd"/>
</dbReference>
<gene>
    <name evidence="2" type="ORF">UV09_C0003G0033</name>
</gene>
<protein>
    <submittedName>
        <fullName evidence="2">DNA-binding protein, excisionase family</fullName>
    </submittedName>
</protein>
<evidence type="ECO:0000313" key="2">
    <source>
        <dbReference type="EMBL" id="KKS47688.1"/>
    </source>
</evidence>
<keyword evidence="2" id="KW-0238">DNA-binding</keyword>